<evidence type="ECO:0000313" key="1">
    <source>
        <dbReference type="EMBL" id="KAJ4478868.1"/>
    </source>
</evidence>
<proteinExistence type="predicted"/>
<comment type="caution">
    <text evidence="1">The sequence shown here is derived from an EMBL/GenBank/DDBJ whole genome shotgun (WGS) entry which is preliminary data.</text>
</comment>
<protein>
    <submittedName>
        <fullName evidence="1">Uncharacterized protein</fullName>
    </submittedName>
</protein>
<gene>
    <name evidence="1" type="ORF">C8R41DRAFT_506616</name>
</gene>
<organism evidence="1 2">
    <name type="scientific">Lentinula lateritia</name>
    <dbReference type="NCBI Taxonomy" id="40482"/>
    <lineage>
        <taxon>Eukaryota</taxon>
        <taxon>Fungi</taxon>
        <taxon>Dikarya</taxon>
        <taxon>Basidiomycota</taxon>
        <taxon>Agaricomycotina</taxon>
        <taxon>Agaricomycetes</taxon>
        <taxon>Agaricomycetidae</taxon>
        <taxon>Agaricales</taxon>
        <taxon>Marasmiineae</taxon>
        <taxon>Omphalotaceae</taxon>
        <taxon>Lentinula</taxon>
    </lineage>
</organism>
<keyword evidence="2" id="KW-1185">Reference proteome</keyword>
<name>A0ABQ8V7N0_9AGAR</name>
<evidence type="ECO:0000313" key="2">
    <source>
        <dbReference type="Proteomes" id="UP001150217"/>
    </source>
</evidence>
<accession>A0ABQ8V7N0</accession>
<dbReference type="Proteomes" id="UP001150217">
    <property type="component" value="Unassembled WGS sequence"/>
</dbReference>
<sequence>MNMLGQNFSAKVCSCDIRSLRIKRHSAFVLRSISVTADIVYRDRLDISNLSNLKVLGVLDEQIGVHSLEEKKIEPIVHLQKLFNGGLITYKYDAAKKCDFSTSAPVVISTDCWLWKICLQRLPGSFHRQIPRPLPYELPTK</sequence>
<dbReference type="EMBL" id="JANVFT010000064">
    <property type="protein sequence ID" value="KAJ4478868.1"/>
    <property type="molecule type" value="Genomic_DNA"/>
</dbReference>
<reference evidence="1" key="1">
    <citation type="submission" date="2022-08" db="EMBL/GenBank/DDBJ databases">
        <title>A Global Phylogenomic Analysis of the Shiitake Genus Lentinula.</title>
        <authorList>
            <consortium name="DOE Joint Genome Institute"/>
            <person name="Sierra-Patev S."/>
            <person name="Min B."/>
            <person name="Naranjo-Ortiz M."/>
            <person name="Looney B."/>
            <person name="Konkel Z."/>
            <person name="Slot J.C."/>
            <person name="Sakamoto Y."/>
            <person name="Steenwyk J.L."/>
            <person name="Rokas A."/>
            <person name="Carro J."/>
            <person name="Camarero S."/>
            <person name="Ferreira P."/>
            <person name="Molpeceres G."/>
            <person name="Ruiz-Duenas F.J."/>
            <person name="Serrano A."/>
            <person name="Henrissat B."/>
            <person name="Drula E."/>
            <person name="Hughes K.W."/>
            <person name="Mata J.L."/>
            <person name="Ishikawa N.K."/>
            <person name="Vargas-Isla R."/>
            <person name="Ushijima S."/>
            <person name="Smith C.A."/>
            <person name="Ahrendt S."/>
            <person name="Andreopoulos W."/>
            <person name="He G."/>
            <person name="Labutti K."/>
            <person name="Lipzen A."/>
            <person name="Ng V."/>
            <person name="Riley R."/>
            <person name="Sandor L."/>
            <person name="Barry K."/>
            <person name="Martinez A.T."/>
            <person name="Xiao Y."/>
            <person name="Gibbons J.G."/>
            <person name="Terashima K."/>
            <person name="Grigoriev I.V."/>
            <person name="Hibbett D.S."/>
        </authorList>
    </citation>
    <scope>NUCLEOTIDE SEQUENCE</scope>
    <source>
        <strain evidence="1">RHP3577 ss4</strain>
    </source>
</reference>